<accession>A0A4D5S0E6</accession>
<feature type="signal peptide" evidence="1">
    <location>
        <begin position="1"/>
        <end position="26"/>
    </location>
</feature>
<protein>
    <submittedName>
        <fullName evidence="2">Putative secreted protein</fullName>
    </submittedName>
</protein>
<feature type="chain" id="PRO_5020039042" evidence="1">
    <location>
        <begin position="27"/>
        <end position="122"/>
    </location>
</feature>
<dbReference type="EMBL" id="GHJT01009101">
    <property type="protein sequence ID" value="MOY43072.1"/>
    <property type="molecule type" value="Transcribed_RNA"/>
</dbReference>
<organism evidence="2">
    <name type="scientific">Ixodes scapularis</name>
    <name type="common">Black-legged tick</name>
    <name type="synonym">Deer tick</name>
    <dbReference type="NCBI Taxonomy" id="6945"/>
    <lineage>
        <taxon>Eukaryota</taxon>
        <taxon>Metazoa</taxon>
        <taxon>Ecdysozoa</taxon>
        <taxon>Arthropoda</taxon>
        <taxon>Chelicerata</taxon>
        <taxon>Arachnida</taxon>
        <taxon>Acari</taxon>
        <taxon>Parasitiformes</taxon>
        <taxon>Ixodida</taxon>
        <taxon>Ixodoidea</taxon>
        <taxon>Ixodidae</taxon>
        <taxon>Ixodinae</taxon>
        <taxon>Ixodes</taxon>
    </lineage>
</organism>
<dbReference type="AlphaFoldDB" id="A0A4D5S0E6"/>
<sequence length="122" mass="14032">MCVCFSKRAFLELIVYVVLFCGRTQCNRCLCKPEDVLSSPLRRDSFVVRIVCNAIEADWFSFLFSPSWDLFSNSENSCWGLDPLILGLSRWMLRQKRKCDNTGPHKVAEVHTPLEILTTQIA</sequence>
<proteinExistence type="predicted"/>
<reference evidence="2" key="1">
    <citation type="submission" date="2019-04" db="EMBL/GenBank/DDBJ databases">
        <title>An insight into the mialome of Ixodes scapularis.</title>
        <authorList>
            <person name="Ribeiro J.M."/>
            <person name="Mather T.N."/>
            <person name="Karim S."/>
        </authorList>
    </citation>
    <scope>NUCLEOTIDE SEQUENCE</scope>
</reference>
<evidence type="ECO:0000313" key="2">
    <source>
        <dbReference type="EMBL" id="MOY43072.1"/>
    </source>
</evidence>
<evidence type="ECO:0000256" key="1">
    <source>
        <dbReference type="SAM" id="SignalP"/>
    </source>
</evidence>
<keyword evidence="1" id="KW-0732">Signal</keyword>
<name>A0A4D5S0E6_IXOSC</name>